<name>B2JV28_PARP8</name>
<accession>B2JV28</accession>
<organism evidence="2 3">
    <name type="scientific">Paraburkholderia phymatum (strain DSM 17167 / CIP 108236 / LMG 21445 / STM815)</name>
    <name type="common">Burkholderia phymatum</name>
    <dbReference type="NCBI Taxonomy" id="391038"/>
    <lineage>
        <taxon>Bacteria</taxon>
        <taxon>Pseudomonadati</taxon>
        <taxon>Pseudomonadota</taxon>
        <taxon>Betaproteobacteria</taxon>
        <taxon>Burkholderiales</taxon>
        <taxon>Burkholderiaceae</taxon>
        <taxon>Paraburkholderia</taxon>
    </lineage>
</organism>
<keyword evidence="2" id="KW-0614">Plasmid</keyword>
<keyword evidence="1" id="KW-0812">Transmembrane</keyword>
<evidence type="ECO:0000256" key="1">
    <source>
        <dbReference type="SAM" id="Phobius"/>
    </source>
</evidence>
<feature type="transmembrane region" description="Helical" evidence="1">
    <location>
        <begin position="161"/>
        <end position="182"/>
    </location>
</feature>
<protein>
    <submittedName>
        <fullName evidence="2">Uncharacterized protein</fullName>
    </submittedName>
</protein>
<evidence type="ECO:0000313" key="2">
    <source>
        <dbReference type="EMBL" id="ACC74805.1"/>
    </source>
</evidence>
<dbReference type="KEGG" id="bph:Bphy_5735"/>
<proteinExistence type="predicted"/>
<feature type="transmembrane region" description="Helical" evidence="1">
    <location>
        <begin position="118"/>
        <end position="140"/>
    </location>
</feature>
<evidence type="ECO:0000313" key="3">
    <source>
        <dbReference type="Proteomes" id="UP000001192"/>
    </source>
</evidence>
<feature type="transmembrane region" description="Helical" evidence="1">
    <location>
        <begin position="40"/>
        <end position="60"/>
    </location>
</feature>
<keyword evidence="1" id="KW-0472">Membrane</keyword>
<reference evidence="3" key="1">
    <citation type="journal article" date="2014" name="Stand. Genomic Sci.">
        <title>Complete genome sequence of Burkholderia phymatum STM815(T), a broad host range and efficient nitrogen-fixing symbiont of Mimosa species.</title>
        <authorList>
            <person name="Moulin L."/>
            <person name="Klonowska A."/>
            <person name="Caroline B."/>
            <person name="Booth K."/>
            <person name="Vriezen J.A."/>
            <person name="Melkonian R."/>
            <person name="James E.K."/>
            <person name="Young J.P."/>
            <person name="Bena G."/>
            <person name="Hauser L."/>
            <person name="Land M."/>
            <person name="Kyrpides N."/>
            <person name="Bruce D."/>
            <person name="Chain P."/>
            <person name="Copeland A."/>
            <person name="Pitluck S."/>
            <person name="Woyke T."/>
            <person name="Lizotte-Waniewski M."/>
            <person name="Bristow J."/>
            <person name="Riley M."/>
        </authorList>
    </citation>
    <scope>NUCLEOTIDE SEQUENCE [LARGE SCALE GENOMIC DNA]</scope>
    <source>
        <strain evidence="3">DSM 17167 / CIP 108236 / LMG 21445 / STM815</strain>
        <plasmid evidence="3">Plasmid pBPHY01</plasmid>
    </source>
</reference>
<geneLocation type="plasmid" evidence="2 3">
    <name>pBPHY01</name>
</geneLocation>
<dbReference type="Proteomes" id="UP000001192">
    <property type="component" value="Plasmid pBPHY01"/>
</dbReference>
<feature type="transmembrane region" description="Helical" evidence="1">
    <location>
        <begin position="72"/>
        <end position="98"/>
    </location>
</feature>
<dbReference type="AlphaFoldDB" id="B2JV28"/>
<keyword evidence="1" id="KW-1133">Transmembrane helix</keyword>
<dbReference type="EMBL" id="CP001045">
    <property type="protein sequence ID" value="ACC74805.1"/>
    <property type="molecule type" value="Genomic_DNA"/>
</dbReference>
<sequence>MQSGMQKLTGQLLFQTLAQSGVLSHRGYSRFDSLMTYGGWASFGFVVVMLYGLAVLPWTYHRCATVICCECGLIVTGVPLLYFVVTTGVFGFWLGIATKSIALISATPHVELFHYGEVLATAINAHPYLTVCIMLALTGAHLVSIETRRQGMKVAYGNSGLALLAVDITSFALLLLALKVLIHTLPGR</sequence>
<keyword evidence="3" id="KW-1185">Reference proteome</keyword>
<gene>
    <name evidence="2" type="ordered locus">Bphy_5735</name>
</gene>
<dbReference type="HOGENOM" id="CLU_1438589_0_0_4"/>